<keyword evidence="2" id="KW-0472">Membrane</keyword>
<evidence type="ECO:0000256" key="2">
    <source>
        <dbReference type="SAM" id="Phobius"/>
    </source>
</evidence>
<feature type="transmembrane region" description="Helical" evidence="2">
    <location>
        <begin position="257"/>
        <end position="274"/>
    </location>
</feature>
<evidence type="ECO:0000259" key="3">
    <source>
        <dbReference type="Pfam" id="PF00892"/>
    </source>
</evidence>
<dbReference type="Proteomes" id="UP000198742">
    <property type="component" value="Unassembled WGS sequence"/>
</dbReference>
<proteinExistence type="inferred from homology"/>
<dbReference type="GO" id="GO:0016020">
    <property type="term" value="C:membrane"/>
    <property type="evidence" value="ECO:0007669"/>
    <property type="project" value="InterPro"/>
</dbReference>
<feature type="domain" description="EamA" evidence="3">
    <location>
        <begin position="143"/>
        <end position="272"/>
    </location>
</feature>
<feature type="transmembrane region" description="Helical" evidence="2">
    <location>
        <begin position="143"/>
        <end position="164"/>
    </location>
</feature>
<dbReference type="InterPro" id="IPR000620">
    <property type="entry name" value="EamA_dom"/>
</dbReference>
<dbReference type="Pfam" id="PF00892">
    <property type="entry name" value="EamA"/>
    <property type="match status" value="1"/>
</dbReference>
<feature type="transmembrane region" description="Helical" evidence="2">
    <location>
        <begin position="228"/>
        <end position="250"/>
    </location>
</feature>
<organism evidence="4 5">
    <name type="scientific">Nocardioides exalbidus</name>
    <dbReference type="NCBI Taxonomy" id="402596"/>
    <lineage>
        <taxon>Bacteria</taxon>
        <taxon>Bacillati</taxon>
        <taxon>Actinomycetota</taxon>
        <taxon>Actinomycetes</taxon>
        <taxon>Propionibacteriales</taxon>
        <taxon>Nocardioidaceae</taxon>
        <taxon>Nocardioides</taxon>
    </lineage>
</organism>
<keyword evidence="2" id="KW-1133">Transmembrane helix</keyword>
<dbReference type="RefSeq" id="WP_090970660.1">
    <property type="nucleotide sequence ID" value="NZ_FNRT01000002.1"/>
</dbReference>
<evidence type="ECO:0000256" key="1">
    <source>
        <dbReference type="ARBA" id="ARBA00007362"/>
    </source>
</evidence>
<dbReference type="AlphaFoldDB" id="A0A1H4XES8"/>
<dbReference type="InterPro" id="IPR037185">
    <property type="entry name" value="EmrE-like"/>
</dbReference>
<dbReference type="STRING" id="402596.SAMN04489844_3538"/>
<dbReference type="SUPFAM" id="SSF103481">
    <property type="entry name" value="Multidrug resistance efflux transporter EmrE"/>
    <property type="match status" value="2"/>
</dbReference>
<reference evidence="5" key="1">
    <citation type="submission" date="2016-10" db="EMBL/GenBank/DDBJ databases">
        <authorList>
            <person name="Varghese N."/>
            <person name="Submissions S."/>
        </authorList>
    </citation>
    <scope>NUCLEOTIDE SEQUENCE [LARGE SCALE GENOMIC DNA]</scope>
    <source>
        <strain evidence="5">DSM 22017</strain>
    </source>
</reference>
<keyword evidence="5" id="KW-1185">Reference proteome</keyword>
<feature type="transmembrane region" description="Helical" evidence="2">
    <location>
        <begin position="170"/>
        <end position="191"/>
    </location>
</feature>
<evidence type="ECO:0000313" key="5">
    <source>
        <dbReference type="Proteomes" id="UP000198742"/>
    </source>
</evidence>
<name>A0A1H4XES8_9ACTN</name>
<feature type="transmembrane region" description="Helical" evidence="2">
    <location>
        <begin position="30"/>
        <end position="50"/>
    </location>
</feature>
<keyword evidence="2" id="KW-0812">Transmembrane</keyword>
<feature type="transmembrane region" description="Helical" evidence="2">
    <location>
        <begin position="203"/>
        <end position="222"/>
    </location>
</feature>
<feature type="transmembrane region" description="Helical" evidence="2">
    <location>
        <begin position="114"/>
        <end position="131"/>
    </location>
</feature>
<gene>
    <name evidence="4" type="ORF">SAMN04489844_3538</name>
</gene>
<sequence>MAVLLSLVAALAYGLSDFVGGLTSRRTSAWPVAFVGTASSFVGAVVLVLLTGGDPTAADLWWGALAGVGSGAGGAFLYRGLAAGRMGVVAPISAVGAALLPVAVGVATGERPALLVWLGILAAVPGIWLVSREPGGSGDLAAGIVDGVLAGLGFGLLFAAMGQVPESAGFAPLAVAQAVGTVCVAVTATALGGRWVPGERSQAWGVVAGLLATAAAVAFLLATQTGLLTIASVVTSLYPAITIALAAALLRERIHGPQGLGLLLCGVAVSLVAAA</sequence>
<evidence type="ECO:0000313" key="4">
    <source>
        <dbReference type="EMBL" id="SED04045.1"/>
    </source>
</evidence>
<comment type="similarity">
    <text evidence="1">Belongs to the EamA transporter family.</text>
</comment>
<accession>A0A1H4XES8</accession>
<dbReference type="EMBL" id="FNRT01000002">
    <property type="protein sequence ID" value="SED04045.1"/>
    <property type="molecule type" value="Genomic_DNA"/>
</dbReference>
<feature type="transmembrane region" description="Helical" evidence="2">
    <location>
        <begin position="88"/>
        <end position="108"/>
    </location>
</feature>
<dbReference type="OrthoDB" id="68076at2"/>
<protein>
    <submittedName>
        <fullName evidence="4">Uncharacterized membrane protein</fullName>
    </submittedName>
</protein>